<protein>
    <submittedName>
        <fullName evidence="2">Astrotactin-2 isoform X1</fullName>
    </submittedName>
</protein>
<evidence type="ECO:0000313" key="3">
    <source>
        <dbReference type="Proteomes" id="UP000727407"/>
    </source>
</evidence>
<evidence type="ECO:0000256" key="1">
    <source>
        <dbReference type="SAM" id="SignalP"/>
    </source>
</evidence>
<proteinExistence type="predicted"/>
<dbReference type="GO" id="GO:0016020">
    <property type="term" value="C:membrane"/>
    <property type="evidence" value="ECO:0007669"/>
    <property type="project" value="TreeGrafter"/>
</dbReference>
<feature type="signal peptide" evidence="1">
    <location>
        <begin position="1"/>
        <end position="27"/>
    </location>
</feature>
<feature type="chain" id="PRO_5035306237" evidence="1">
    <location>
        <begin position="28"/>
        <end position="117"/>
    </location>
</feature>
<reference evidence="2" key="1">
    <citation type="submission" date="2020-07" db="EMBL/GenBank/DDBJ databases">
        <title>Clarias magur genome sequencing, assembly and annotation.</title>
        <authorList>
            <person name="Kushwaha B."/>
            <person name="Kumar R."/>
            <person name="Das P."/>
            <person name="Joshi C.G."/>
            <person name="Kumar D."/>
            <person name="Nagpure N.S."/>
            <person name="Pandey M."/>
            <person name="Agarwal S."/>
            <person name="Srivastava S."/>
            <person name="Singh M."/>
            <person name="Sahoo L."/>
            <person name="Jayasankar P."/>
            <person name="Meher P.K."/>
            <person name="Koringa P.G."/>
            <person name="Iquebal M.A."/>
            <person name="Das S.P."/>
            <person name="Bit A."/>
            <person name="Patnaik S."/>
            <person name="Patel N."/>
            <person name="Shah T.M."/>
            <person name="Hinsu A."/>
            <person name="Jena J.K."/>
        </authorList>
    </citation>
    <scope>NUCLEOTIDE SEQUENCE</scope>
    <source>
        <strain evidence="2">CIFAMagur01</strain>
        <tissue evidence="2">Testis</tissue>
    </source>
</reference>
<dbReference type="GO" id="GO:0007158">
    <property type="term" value="P:neuron cell-cell adhesion"/>
    <property type="evidence" value="ECO:0007669"/>
    <property type="project" value="TreeGrafter"/>
</dbReference>
<dbReference type="InterPro" id="IPR026995">
    <property type="entry name" value="Astrotactin"/>
</dbReference>
<dbReference type="GO" id="GO:0001764">
    <property type="term" value="P:neuron migration"/>
    <property type="evidence" value="ECO:0007669"/>
    <property type="project" value="InterPro"/>
</dbReference>
<dbReference type="PANTHER" id="PTHR16592">
    <property type="entry name" value="ASTROTACTIN-1-LIKE"/>
    <property type="match status" value="1"/>
</dbReference>
<dbReference type="PANTHER" id="PTHR16592:SF2">
    <property type="entry name" value="ASTROTACTIN-2"/>
    <property type="match status" value="1"/>
</dbReference>
<keyword evidence="1" id="KW-0732">Signal</keyword>
<gene>
    <name evidence="2" type="primary">astn2</name>
    <name evidence="2" type="ORF">DAT39_000803</name>
</gene>
<organism evidence="2 3">
    <name type="scientific">Clarias magur</name>
    <name type="common">Asian catfish</name>
    <name type="synonym">Macropteronotus magur</name>
    <dbReference type="NCBI Taxonomy" id="1594786"/>
    <lineage>
        <taxon>Eukaryota</taxon>
        <taxon>Metazoa</taxon>
        <taxon>Chordata</taxon>
        <taxon>Craniata</taxon>
        <taxon>Vertebrata</taxon>
        <taxon>Euteleostomi</taxon>
        <taxon>Actinopterygii</taxon>
        <taxon>Neopterygii</taxon>
        <taxon>Teleostei</taxon>
        <taxon>Ostariophysi</taxon>
        <taxon>Siluriformes</taxon>
        <taxon>Clariidae</taxon>
        <taxon>Clarias</taxon>
    </lineage>
</organism>
<dbReference type="GO" id="GO:0005768">
    <property type="term" value="C:endosome"/>
    <property type="evidence" value="ECO:0007669"/>
    <property type="project" value="TreeGrafter"/>
</dbReference>
<dbReference type="Proteomes" id="UP000727407">
    <property type="component" value="Unassembled WGS sequence"/>
</dbReference>
<accession>A0A8J4UGN9</accession>
<dbReference type="EMBL" id="QNUK01000004">
    <property type="protein sequence ID" value="KAF5909523.1"/>
    <property type="molecule type" value="Genomic_DNA"/>
</dbReference>
<sequence>MARSAARLVLLSLCLLLFLSLEEFLSGTVTGSGAAAGGPKPGGEKDAAAAGAAGACEVKTVTVSTLPVLRESELSVGSGSAGAAADSRLLLFVRSDVPGAVSVLDDLENTALPYFTL</sequence>
<dbReference type="AlphaFoldDB" id="A0A8J4UGN9"/>
<evidence type="ECO:0000313" key="2">
    <source>
        <dbReference type="EMBL" id="KAF5909523.1"/>
    </source>
</evidence>
<feature type="non-terminal residue" evidence="2">
    <location>
        <position position="117"/>
    </location>
</feature>
<keyword evidence="3" id="KW-1185">Reference proteome</keyword>
<comment type="caution">
    <text evidence="2">The sequence shown here is derived from an EMBL/GenBank/DDBJ whole genome shotgun (WGS) entry which is preliminary data.</text>
</comment>
<name>A0A8J4UGN9_CLAMG</name>